<dbReference type="OrthoDB" id="415358at2759"/>
<name>A0A2P5C034_PARAD</name>
<evidence type="ECO:0000313" key="2">
    <source>
        <dbReference type="EMBL" id="PON54433.1"/>
    </source>
</evidence>
<dbReference type="Proteomes" id="UP000237105">
    <property type="component" value="Unassembled WGS sequence"/>
</dbReference>
<evidence type="ECO:0000256" key="1">
    <source>
        <dbReference type="SAM" id="MobiDB-lite"/>
    </source>
</evidence>
<proteinExistence type="predicted"/>
<comment type="caution">
    <text evidence="2">The sequence shown here is derived from an EMBL/GenBank/DDBJ whole genome shotgun (WGS) entry which is preliminary data.</text>
</comment>
<dbReference type="STRING" id="3476.A0A2P5C034"/>
<keyword evidence="3" id="KW-1185">Reference proteome</keyword>
<evidence type="ECO:0000313" key="3">
    <source>
        <dbReference type="Proteomes" id="UP000237105"/>
    </source>
</evidence>
<sequence>MQNMKRHTCAMLGNGEADSSTGELDLACERKDFKGKDPEQRTMLRDLEPLAVEALHVLVSLVHDRISIADCGELVQSEAMKDSAVSVEVQCKKAMTTNSFSLEDDPVAKILWNLDPCTLQNVFLAMAHNFPRTLEALILHLLSPMAAEVLTRKFDELDQVTTEEDWNKFYKVFYGVFDDQFAAMDAILNGKESFALQAFKNVLDKYMGVNFVGSSLPGIR</sequence>
<gene>
    <name evidence="2" type="ORF">PanWU01x14_195120</name>
</gene>
<feature type="region of interest" description="Disordered" evidence="1">
    <location>
        <begin position="1"/>
        <end position="21"/>
    </location>
</feature>
<protein>
    <submittedName>
        <fullName evidence="2">Uncharacterized protein</fullName>
    </submittedName>
</protein>
<accession>A0A2P5C034</accession>
<dbReference type="EMBL" id="JXTB01000195">
    <property type="protein sequence ID" value="PON54433.1"/>
    <property type="molecule type" value="Genomic_DNA"/>
</dbReference>
<dbReference type="AlphaFoldDB" id="A0A2P5C034"/>
<reference evidence="3" key="1">
    <citation type="submission" date="2016-06" db="EMBL/GenBank/DDBJ databases">
        <title>Parallel loss of symbiosis genes in relatives of nitrogen-fixing non-legume Parasponia.</title>
        <authorList>
            <person name="Van Velzen R."/>
            <person name="Holmer R."/>
            <person name="Bu F."/>
            <person name="Rutten L."/>
            <person name="Van Zeijl A."/>
            <person name="Liu W."/>
            <person name="Santuari L."/>
            <person name="Cao Q."/>
            <person name="Sharma T."/>
            <person name="Shen D."/>
            <person name="Roswanjaya Y."/>
            <person name="Wardhani T."/>
            <person name="Kalhor M.S."/>
            <person name="Jansen J."/>
            <person name="Van den Hoogen J."/>
            <person name="Gungor B."/>
            <person name="Hartog M."/>
            <person name="Hontelez J."/>
            <person name="Verver J."/>
            <person name="Yang W.-C."/>
            <person name="Schijlen E."/>
            <person name="Repin R."/>
            <person name="Schilthuizen M."/>
            <person name="Schranz E."/>
            <person name="Heidstra R."/>
            <person name="Miyata K."/>
            <person name="Fedorova E."/>
            <person name="Kohlen W."/>
            <person name="Bisseling T."/>
            <person name="Smit S."/>
            <person name="Geurts R."/>
        </authorList>
    </citation>
    <scope>NUCLEOTIDE SEQUENCE [LARGE SCALE GENOMIC DNA]</scope>
    <source>
        <strain evidence="3">cv. WU1-14</strain>
    </source>
</reference>
<organism evidence="2 3">
    <name type="scientific">Parasponia andersonii</name>
    <name type="common">Sponia andersonii</name>
    <dbReference type="NCBI Taxonomy" id="3476"/>
    <lineage>
        <taxon>Eukaryota</taxon>
        <taxon>Viridiplantae</taxon>
        <taxon>Streptophyta</taxon>
        <taxon>Embryophyta</taxon>
        <taxon>Tracheophyta</taxon>
        <taxon>Spermatophyta</taxon>
        <taxon>Magnoliopsida</taxon>
        <taxon>eudicotyledons</taxon>
        <taxon>Gunneridae</taxon>
        <taxon>Pentapetalae</taxon>
        <taxon>rosids</taxon>
        <taxon>fabids</taxon>
        <taxon>Rosales</taxon>
        <taxon>Cannabaceae</taxon>
        <taxon>Parasponia</taxon>
    </lineage>
</organism>